<protein>
    <recommendedName>
        <fullName evidence="4">HK97 gp10 family phage protein</fullName>
    </recommendedName>
</protein>
<proteinExistence type="predicted"/>
<dbReference type="RefSeq" id="WP_100212407.1">
    <property type="nucleotide sequence ID" value="NZ_CP023345.1"/>
</dbReference>
<dbReference type="InterPro" id="IPR010064">
    <property type="entry name" value="HK97-gp10_tail"/>
</dbReference>
<name>A0A2I5HFT9_SALDZ</name>
<dbReference type="EMBL" id="CP023345">
    <property type="protein sequence ID" value="ATW54445.1"/>
    <property type="molecule type" value="Genomic_DNA"/>
</dbReference>
<feature type="compositionally biased region" description="Basic and acidic residues" evidence="1">
    <location>
        <begin position="121"/>
        <end position="134"/>
    </location>
</feature>
<feature type="region of interest" description="Disordered" evidence="1">
    <location>
        <begin position="117"/>
        <end position="137"/>
    </location>
</feature>
<evidence type="ECO:0000313" key="3">
    <source>
        <dbReference type="Proteomes" id="UP000230639"/>
    </source>
</evidence>
<dbReference type="AlphaFoldDB" id="A0A2I5HFT9"/>
<dbReference type="Pfam" id="PF04883">
    <property type="entry name" value="HK97-gp10_like"/>
    <property type="match status" value="1"/>
</dbReference>
<evidence type="ECO:0008006" key="4">
    <source>
        <dbReference type="Google" id="ProtNLM"/>
    </source>
</evidence>
<evidence type="ECO:0000256" key="1">
    <source>
        <dbReference type="SAM" id="MobiDB-lite"/>
    </source>
</evidence>
<dbReference type="Proteomes" id="UP000230639">
    <property type="component" value="Chromosome"/>
</dbReference>
<reference evidence="2 3" key="1">
    <citation type="submission" date="2017-09" db="EMBL/GenBank/DDBJ databases">
        <title>Complete genome of Salmonella enterica subsp. diarizonae isolated from stool of a patient with bacterial enteropathy.</title>
        <authorList>
            <person name="Zhou J."/>
            <person name="Chen Q."/>
            <person name="Guo L."/>
            <person name="Fan J."/>
        </authorList>
    </citation>
    <scope>NUCLEOTIDE SEQUENCE [LARGE SCALE GENOMIC DNA]</scope>
    <source>
        <strain evidence="2 3">HZS154</strain>
    </source>
</reference>
<gene>
    <name evidence="2" type="ORF">CNQ75_07855</name>
</gene>
<evidence type="ECO:0000313" key="2">
    <source>
        <dbReference type="EMBL" id="ATW54445.1"/>
    </source>
</evidence>
<accession>A0A2I5HFT9</accession>
<sequence>MSDKAWFEIDGLQALDAQLGELSGVVQAKILRKVVREAMQPVLSATIRNFTSEWHSVTGQLENSFGLRVRIPKNNTWADVIASVGVFTNKRLKEQTGSRMDAPVVAWWLEHGVEPHATGDGAKRARDKHQDRGIQHPGIAAKPFIRPAFDSNLEQIMASQKEALGRLIDKALEKHA</sequence>
<organism evidence="2 3">
    <name type="scientific">Salmonella diarizonae</name>
    <dbReference type="NCBI Taxonomy" id="59204"/>
    <lineage>
        <taxon>Bacteria</taxon>
        <taxon>Pseudomonadati</taxon>
        <taxon>Pseudomonadota</taxon>
        <taxon>Gammaproteobacteria</taxon>
        <taxon>Enterobacterales</taxon>
        <taxon>Enterobacteriaceae</taxon>
        <taxon>Salmonella</taxon>
    </lineage>
</organism>